<dbReference type="EMBL" id="LS483470">
    <property type="protein sequence ID" value="SQI40193.1"/>
    <property type="molecule type" value="Genomic_DNA"/>
</dbReference>
<feature type="transmembrane region" description="Helical" evidence="1">
    <location>
        <begin position="48"/>
        <end position="71"/>
    </location>
</feature>
<dbReference type="GO" id="GO:0016020">
    <property type="term" value="C:membrane"/>
    <property type="evidence" value="ECO:0007669"/>
    <property type="project" value="UniProtKB-SubCell"/>
</dbReference>
<dbReference type="RefSeq" id="WP_111740136.1">
    <property type="nucleotide sequence ID" value="NZ_LR698987.1"/>
</dbReference>
<dbReference type="OrthoDB" id="5801498at2"/>
<protein>
    <submittedName>
        <fullName evidence="3">PAP2 superfamily</fullName>
    </submittedName>
</protein>
<sequence length="196" mass="23034">MSPIDYAIHLILSGILIVGVYQFYFFTQRHMLVKPREFNSAIDEKIPFWPWWSWIYSFLYYPAILYINWIVEDSRHFIMIVFSYIILLVMQMTFFSLFPVSTPKHWRTINTGKSWSEKFLLFVQKFDDSSNCFPSMHVSVATLTALLAYSTLGPWVFLFPVLIALSCTFTKQHYLLDLPAGAVLGWVAYEIHCLIM</sequence>
<dbReference type="Pfam" id="PF14378">
    <property type="entry name" value="PAP2_3"/>
    <property type="match status" value="1"/>
</dbReference>
<keyword evidence="1" id="KW-1133">Transmembrane helix</keyword>
<reference evidence="3 4" key="1">
    <citation type="submission" date="2018-06" db="EMBL/GenBank/DDBJ databases">
        <authorList>
            <consortium name="Pathogen Informatics"/>
            <person name="Doyle S."/>
        </authorList>
    </citation>
    <scope>NUCLEOTIDE SEQUENCE [LARGE SCALE GENOMIC DNA]</scope>
    <source>
        <strain evidence="3 4">NCTC12151</strain>
    </source>
</reference>
<dbReference type="InterPro" id="IPR026841">
    <property type="entry name" value="Aur1/Ipt1"/>
</dbReference>
<feature type="transmembrane region" description="Helical" evidence="1">
    <location>
        <begin position="77"/>
        <end position="98"/>
    </location>
</feature>
<feature type="domain" description="Inositolphosphotransferase Aur1/Ipt1" evidence="2">
    <location>
        <begin position="41"/>
        <end position="189"/>
    </location>
</feature>
<proteinExistence type="predicted"/>
<evidence type="ECO:0000313" key="4">
    <source>
        <dbReference type="Proteomes" id="UP000249005"/>
    </source>
</evidence>
<dbReference type="Proteomes" id="UP000249005">
    <property type="component" value="Chromosome 1"/>
</dbReference>
<evidence type="ECO:0000259" key="2">
    <source>
        <dbReference type="Pfam" id="PF14378"/>
    </source>
</evidence>
<dbReference type="SUPFAM" id="SSF48317">
    <property type="entry name" value="Acid phosphatase/Vanadium-dependent haloperoxidase"/>
    <property type="match status" value="1"/>
</dbReference>
<feature type="transmembrane region" description="Helical" evidence="1">
    <location>
        <begin position="6"/>
        <end position="27"/>
    </location>
</feature>
<name>A0A2X4UMU3_9GAMM</name>
<dbReference type="Gene3D" id="1.20.144.10">
    <property type="entry name" value="Phosphatidic acid phosphatase type 2/haloperoxidase"/>
    <property type="match status" value="1"/>
</dbReference>
<keyword evidence="4" id="KW-1185">Reference proteome</keyword>
<organism evidence="3 4">
    <name type="scientific">Leminorella richardii</name>
    <dbReference type="NCBI Taxonomy" id="158841"/>
    <lineage>
        <taxon>Bacteria</taxon>
        <taxon>Pseudomonadati</taxon>
        <taxon>Pseudomonadota</taxon>
        <taxon>Gammaproteobacteria</taxon>
        <taxon>Enterobacterales</taxon>
        <taxon>Budviciaceae</taxon>
        <taxon>Leminorella</taxon>
    </lineage>
</organism>
<dbReference type="InterPro" id="IPR036938">
    <property type="entry name" value="PAP2/HPO_sf"/>
</dbReference>
<evidence type="ECO:0000256" key="1">
    <source>
        <dbReference type="SAM" id="Phobius"/>
    </source>
</evidence>
<keyword evidence="1" id="KW-0812">Transmembrane</keyword>
<gene>
    <name evidence="3" type="ORF">NCTC12151_01583</name>
</gene>
<accession>A0A2X4UMU3</accession>
<evidence type="ECO:0000313" key="3">
    <source>
        <dbReference type="EMBL" id="SQI40193.1"/>
    </source>
</evidence>
<feature type="transmembrane region" description="Helical" evidence="1">
    <location>
        <begin position="146"/>
        <end position="166"/>
    </location>
</feature>
<dbReference type="AlphaFoldDB" id="A0A2X4UMU3"/>
<keyword evidence="1" id="KW-0472">Membrane</keyword>
<dbReference type="KEGG" id="lri:NCTC12151_01583"/>